<sequence>MADVACDDTFCPPSDAVWPQPIRVMNFTRGTRKYPTDLPFGSPDPPRNSEQLRWNEPLSLRENCNLRLGQVRGSGGVDNAYLPGHNESAPSLHDPNFPLSLSAPLSSSLRGSLGGADFFSFDSGHKKWPRTEDHLVLITYCYKNPATATLISDKFEDALNAWRAKLGDIPFDHGHVLLFEETSDGTSPIYCEGPLGSGQWNQRSLKARCDFGYYQLRYADSGYIGADANGRLVGCLVCITVERLQVIRRGNPSHSRILQSHS</sequence>
<dbReference type="Proteomes" id="UP000799770">
    <property type="component" value="Unassembled WGS sequence"/>
</dbReference>
<gene>
    <name evidence="1" type="ORF">BDV96DRAFT_601335</name>
</gene>
<evidence type="ECO:0000313" key="2">
    <source>
        <dbReference type="Proteomes" id="UP000799770"/>
    </source>
</evidence>
<protein>
    <submittedName>
        <fullName evidence="1">Uncharacterized protein</fullName>
    </submittedName>
</protein>
<proteinExistence type="predicted"/>
<accession>A0A6A5Z383</accession>
<keyword evidence="2" id="KW-1185">Reference proteome</keyword>
<dbReference type="AlphaFoldDB" id="A0A6A5Z383"/>
<reference evidence="1" key="1">
    <citation type="journal article" date="2020" name="Stud. Mycol.">
        <title>101 Dothideomycetes genomes: a test case for predicting lifestyles and emergence of pathogens.</title>
        <authorList>
            <person name="Haridas S."/>
            <person name="Albert R."/>
            <person name="Binder M."/>
            <person name="Bloem J."/>
            <person name="Labutti K."/>
            <person name="Salamov A."/>
            <person name="Andreopoulos B."/>
            <person name="Baker S."/>
            <person name="Barry K."/>
            <person name="Bills G."/>
            <person name="Bluhm B."/>
            <person name="Cannon C."/>
            <person name="Castanera R."/>
            <person name="Culley D."/>
            <person name="Daum C."/>
            <person name="Ezra D."/>
            <person name="Gonzalez J."/>
            <person name="Henrissat B."/>
            <person name="Kuo A."/>
            <person name="Liang C."/>
            <person name="Lipzen A."/>
            <person name="Lutzoni F."/>
            <person name="Magnuson J."/>
            <person name="Mondo S."/>
            <person name="Nolan M."/>
            <person name="Ohm R."/>
            <person name="Pangilinan J."/>
            <person name="Park H.-J."/>
            <person name="Ramirez L."/>
            <person name="Alfaro M."/>
            <person name="Sun H."/>
            <person name="Tritt A."/>
            <person name="Yoshinaga Y."/>
            <person name="Zwiers L.-H."/>
            <person name="Turgeon B."/>
            <person name="Goodwin S."/>
            <person name="Spatafora J."/>
            <person name="Crous P."/>
            <person name="Grigoriev I."/>
        </authorList>
    </citation>
    <scope>NUCLEOTIDE SEQUENCE</scope>
    <source>
        <strain evidence="1">CBS 627.86</strain>
    </source>
</reference>
<name>A0A6A5Z383_9PLEO</name>
<evidence type="ECO:0000313" key="1">
    <source>
        <dbReference type="EMBL" id="KAF2113872.1"/>
    </source>
</evidence>
<organism evidence="1 2">
    <name type="scientific">Lophiotrema nucula</name>
    <dbReference type="NCBI Taxonomy" id="690887"/>
    <lineage>
        <taxon>Eukaryota</taxon>
        <taxon>Fungi</taxon>
        <taxon>Dikarya</taxon>
        <taxon>Ascomycota</taxon>
        <taxon>Pezizomycotina</taxon>
        <taxon>Dothideomycetes</taxon>
        <taxon>Pleosporomycetidae</taxon>
        <taxon>Pleosporales</taxon>
        <taxon>Lophiotremataceae</taxon>
        <taxon>Lophiotrema</taxon>
    </lineage>
</organism>
<dbReference type="EMBL" id="ML977327">
    <property type="protein sequence ID" value="KAF2113872.1"/>
    <property type="molecule type" value="Genomic_DNA"/>
</dbReference>